<dbReference type="PATRIC" id="fig|45073.5.peg.298"/>
<protein>
    <recommendedName>
        <fullName evidence="3">Peptidase C80 domain-containing protein</fullName>
    </recommendedName>
</protein>
<gene>
    <name evidence="1" type="ORF">Lqui_0281</name>
</gene>
<evidence type="ECO:0000313" key="1">
    <source>
        <dbReference type="EMBL" id="KTD51437.1"/>
    </source>
</evidence>
<dbReference type="AlphaFoldDB" id="A0A0W0Y324"/>
<dbReference type="RefSeq" id="WP_058506418.1">
    <property type="nucleotide sequence ID" value="NZ_CAAAIK010000020.1"/>
</dbReference>
<organism evidence="1 2">
    <name type="scientific">Legionella quinlivanii</name>
    <dbReference type="NCBI Taxonomy" id="45073"/>
    <lineage>
        <taxon>Bacteria</taxon>
        <taxon>Pseudomonadati</taxon>
        <taxon>Pseudomonadota</taxon>
        <taxon>Gammaproteobacteria</taxon>
        <taxon>Legionellales</taxon>
        <taxon>Legionellaceae</taxon>
        <taxon>Legionella</taxon>
    </lineage>
</organism>
<proteinExistence type="predicted"/>
<dbReference type="OrthoDB" id="5650034at2"/>
<evidence type="ECO:0008006" key="3">
    <source>
        <dbReference type="Google" id="ProtNLM"/>
    </source>
</evidence>
<sequence length="605" mass="68288">MSKAKVEIYYIGDESERETALKLQENLAKHSNKNKNEIALLEFSVRSREIPEEIILLAHSDDTRQYIGNLTAGQLSQKLAAQFKGKDLSLLKSIKLVSCEGGFGAQPLAQQVAEALYKRGFKNAVVKAATHPKESKIGGVVSVTTRPGTSMLTGNEPGMVSAIMYGNQKTADYLQWNELKRIRGRTNQQESQMRALAAQYHKFTGFNEQSVDFCLIKLLDNIEDLDAPQNCYTHSGVQAVASLDAVIALDFLRSRKRLHAIQHHKTEVEYYAQLIKKIEDDPSQKQAAILALLDAKVGGISSNWRKGIKKELSEFLNAKNAAMNLHQSSSKTETIAQKIEGDEEYLARMLQKDSFFDKIWRSIYGAEEFINELRIGLKHYSTEMLYAKAEREDLIALILSQQEKDIEAGKLTETSTHMKFSNILSANKKVIQEQKYDTPLKDLYAELKTYCGKPNPTAADWTAVHSAKKVYDATQNPEKKSRELENLIGRLVQNNKKISDLKNGVGIIKHKVNAAINSYLQKFDRGDRTDVIHKPKVAVMKAMQQYASEPSEKNWEALETTAKNNVGWDKGWFSKVRFFMHEVHASRKELLDETERVSSAFTCDS</sequence>
<reference evidence="1 2" key="1">
    <citation type="submission" date="2015-11" db="EMBL/GenBank/DDBJ databases">
        <title>Genomic analysis of 38 Legionella species identifies large and diverse effector repertoires.</title>
        <authorList>
            <person name="Burstein D."/>
            <person name="Amaro F."/>
            <person name="Zusman T."/>
            <person name="Lifshitz Z."/>
            <person name="Cohen O."/>
            <person name="Gilbert J.A."/>
            <person name="Pupko T."/>
            <person name="Shuman H.A."/>
            <person name="Segal G."/>
        </authorList>
    </citation>
    <scope>NUCLEOTIDE SEQUENCE [LARGE SCALE GENOMIC DNA]</scope>
    <source>
        <strain evidence="1 2">CDC#1442-AUS-E</strain>
    </source>
</reference>
<dbReference type="EMBL" id="LNYS01000006">
    <property type="protein sequence ID" value="KTD51437.1"/>
    <property type="molecule type" value="Genomic_DNA"/>
</dbReference>
<dbReference type="Proteomes" id="UP000054618">
    <property type="component" value="Unassembled WGS sequence"/>
</dbReference>
<name>A0A0W0Y324_9GAMM</name>
<accession>A0A0W0Y324</accession>
<comment type="caution">
    <text evidence="1">The sequence shown here is derived from an EMBL/GenBank/DDBJ whole genome shotgun (WGS) entry which is preliminary data.</text>
</comment>
<evidence type="ECO:0000313" key="2">
    <source>
        <dbReference type="Proteomes" id="UP000054618"/>
    </source>
</evidence>
<keyword evidence="2" id="KW-1185">Reference proteome</keyword>